<reference evidence="6 7" key="1">
    <citation type="submission" date="2020-10" db="EMBL/GenBank/DDBJ databases">
        <title>Pygocentrus nattereri (red-bellied piranha) genome, fPygNat1, primary haplotype.</title>
        <authorList>
            <person name="Myers G."/>
            <person name="Meyer A."/>
            <person name="Karagic N."/>
            <person name="Pippel M."/>
            <person name="Winkler S."/>
            <person name="Tracey A."/>
            <person name="Wood J."/>
            <person name="Formenti G."/>
            <person name="Howe K."/>
            <person name="Fedrigo O."/>
            <person name="Jarvis E.D."/>
        </authorList>
    </citation>
    <scope>NUCLEOTIDE SEQUENCE [LARGE SCALE GENOMIC DNA]</scope>
</reference>
<evidence type="ECO:0000256" key="2">
    <source>
        <dbReference type="ARBA" id="ARBA00005949"/>
    </source>
</evidence>
<keyword evidence="7" id="KW-1185">Reference proteome</keyword>
<feature type="domain" description="SOCS box" evidence="5">
    <location>
        <begin position="172"/>
        <end position="231"/>
    </location>
</feature>
<dbReference type="GO" id="GO:0016567">
    <property type="term" value="P:protein ubiquitination"/>
    <property type="evidence" value="ECO:0007669"/>
    <property type="project" value="UniProtKB-UniPathway"/>
</dbReference>
<comment type="similarity">
    <text evidence="2">Belongs to the ankyrin SOCS box (ASB) family.</text>
</comment>
<comment type="pathway">
    <text evidence="1">Protein modification; protein ubiquitination.</text>
</comment>
<keyword evidence="4" id="KW-0040">ANK repeat</keyword>
<dbReference type="Gene3D" id="1.10.750.20">
    <property type="entry name" value="SOCS box"/>
    <property type="match status" value="1"/>
</dbReference>
<dbReference type="OrthoDB" id="6419934at2759"/>
<dbReference type="InterPro" id="IPR001496">
    <property type="entry name" value="SOCS_box"/>
</dbReference>
<name>A0A3B4C0Y0_PYGNA</name>
<dbReference type="GO" id="GO:0035556">
    <property type="term" value="P:intracellular signal transduction"/>
    <property type="evidence" value="ECO:0007669"/>
    <property type="project" value="InterPro"/>
</dbReference>
<dbReference type="Proteomes" id="UP001501920">
    <property type="component" value="Chromosome 17"/>
</dbReference>
<accession>A0A3B4C0Y0</accession>
<dbReference type="UniPathway" id="UPA00143"/>
<dbReference type="PROSITE" id="PS50225">
    <property type="entry name" value="SOCS"/>
    <property type="match status" value="1"/>
</dbReference>
<organism evidence="6 7">
    <name type="scientific">Pygocentrus nattereri</name>
    <name type="common">Red-bellied piranha</name>
    <dbReference type="NCBI Taxonomy" id="42514"/>
    <lineage>
        <taxon>Eukaryota</taxon>
        <taxon>Metazoa</taxon>
        <taxon>Chordata</taxon>
        <taxon>Craniata</taxon>
        <taxon>Vertebrata</taxon>
        <taxon>Euteleostomi</taxon>
        <taxon>Actinopterygii</taxon>
        <taxon>Neopterygii</taxon>
        <taxon>Teleostei</taxon>
        <taxon>Ostariophysi</taxon>
        <taxon>Characiformes</taxon>
        <taxon>Characoidei</taxon>
        <taxon>Pygocentrus</taxon>
    </lineage>
</organism>
<gene>
    <name evidence="6" type="primary">ASB17</name>
</gene>
<dbReference type="SMART" id="SM00969">
    <property type="entry name" value="SOCS_box"/>
    <property type="match status" value="1"/>
</dbReference>
<evidence type="ECO:0000256" key="3">
    <source>
        <dbReference type="ARBA" id="ARBA00022786"/>
    </source>
</evidence>
<evidence type="ECO:0000256" key="4">
    <source>
        <dbReference type="ARBA" id="ARBA00023043"/>
    </source>
</evidence>
<dbReference type="PANTHER" id="PTHR20966:SF2">
    <property type="entry name" value="ANKYRIN REPEAT AND SOCS BOX PROTEIN 17"/>
    <property type="match status" value="1"/>
</dbReference>
<proteinExistence type="inferred from homology"/>
<dbReference type="CDD" id="cd03716">
    <property type="entry name" value="SOCS_ASB_like"/>
    <property type="match status" value="1"/>
</dbReference>
<dbReference type="SUPFAM" id="SSF158235">
    <property type="entry name" value="SOCS box-like"/>
    <property type="match status" value="1"/>
</dbReference>
<dbReference type="FunFam" id="1.10.750.20:FF:000001">
    <property type="entry name" value="Ankyrin repeat and SOCS box containing 1"/>
    <property type="match status" value="1"/>
</dbReference>
<reference evidence="6" key="3">
    <citation type="submission" date="2025-09" db="UniProtKB">
        <authorList>
            <consortium name="Ensembl"/>
        </authorList>
    </citation>
    <scope>IDENTIFICATION</scope>
</reference>
<dbReference type="InterPro" id="IPR039147">
    <property type="entry name" value="ASB17"/>
</dbReference>
<dbReference type="STRING" id="42514.ENSPNAP00000005587"/>
<protein>
    <recommendedName>
        <fullName evidence="5">SOCS box domain-containing protein</fullName>
    </recommendedName>
</protein>
<evidence type="ECO:0000313" key="6">
    <source>
        <dbReference type="Ensembl" id="ENSPNAP00000005587.1"/>
    </source>
</evidence>
<dbReference type="GeneID" id="108432459"/>
<dbReference type="SMART" id="SM00253">
    <property type="entry name" value="SOCS"/>
    <property type="match status" value="1"/>
</dbReference>
<dbReference type="PANTHER" id="PTHR20966">
    <property type="entry name" value="ANKYRIN REPEAT AND SOCS BOX PROTEIN 17"/>
    <property type="match status" value="1"/>
</dbReference>
<evidence type="ECO:0000256" key="1">
    <source>
        <dbReference type="ARBA" id="ARBA00004906"/>
    </source>
</evidence>
<dbReference type="AlphaFoldDB" id="A0A3B4C0Y0"/>
<dbReference type="Ensembl" id="ENSPNAT00000005044.2">
    <property type="protein sequence ID" value="ENSPNAP00000005587.1"/>
    <property type="gene ID" value="ENSPNAG00000001913.2"/>
</dbReference>
<sequence>MSRRAHVLLHLVARVMIRARAHIPRSRADLQSFLLDFIHGASPHSAACVRRRTLREDAVRVLLERSAHTGLTITASPGIVGHITPLAFLAQWRCSRVLKQLFQCGHLERESRPSNVLLSILFSPPRLEEAPDKRSHTQVVKDIEDCMALCFRVLTHISIADIELQVIHGCSPLLEDWRVFIPPSRYQQPCELTHLCRVAIRRTLMLTGGLPDSIKTLPLPTYLKNYLNLEH</sequence>
<dbReference type="GeneTree" id="ENSGT00390000018077"/>
<reference evidence="6" key="2">
    <citation type="submission" date="2025-08" db="UniProtKB">
        <authorList>
            <consortium name="Ensembl"/>
        </authorList>
    </citation>
    <scope>IDENTIFICATION</scope>
</reference>
<keyword evidence="3" id="KW-0833">Ubl conjugation pathway</keyword>
<evidence type="ECO:0000313" key="7">
    <source>
        <dbReference type="Proteomes" id="UP001501920"/>
    </source>
</evidence>
<dbReference type="Pfam" id="PF07525">
    <property type="entry name" value="SOCS_box"/>
    <property type="match status" value="1"/>
</dbReference>
<dbReference type="InterPro" id="IPR036036">
    <property type="entry name" value="SOCS_box-like_dom_sf"/>
</dbReference>
<evidence type="ECO:0000259" key="5">
    <source>
        <dbReference type="PROSITE" id="PS50225"/>
    </source>
</evidence>